<feature type="region of interest" description="Disordered" evidence="1">
    <location>
        <begin position="1"/>
        <end position="44"/>
    </location>
</feature>
<dbReference type="Pfam" id="PF21831">
    <property type="entry name" value="DUF6891"/>
    <property type="match status" value="1"/>
</dbReference>
<protein>
    <recommendedName>
        <fullName evidence="2">DUF6891 domain-containing protein</fullName>
    </recommendedName>
</protein>
<name>A0A7W9JF44_9ACTN</name>
<evidence type="ECO:0000259" key="2">
    <source>
        <dbReference type="Pfam" id="PF21831"/>
    </source>
</evidence>
<evidence type="ECO:0000313" key="3">
    <source>
        <dbReference type="EMBL" id="MBB5840956.1"/>
    </source>
</evidence>
<organism evidence="3 4">
    <name type="scientific">Kribbella italica</name>
    <dbReference type="NCBI Taxonomy" id="1540520"/>
    <lineage>
        <taxon>Bacteria</taxon>
        <taxon>Bacillati</taxon>
        <taxon>Actinomycetota</taxon>
        <taxon>Actinomycetes</taxon>
        <taxon>Propionibacteriales</taxon>
        <taxon>Kribbellaceae</taxon>
        <taxon>Kribbella</taxon>
    </lineage>
</organism>
<evidence type="ECO:0000313" key="4">
    <source>
        <dbReference type="Proteomes" id="UP000549971"/>
    </source>
</evidence>
<sequence>MGIFDKFKRRPNATDDQRAAAAAEPEPAPVAVPPPAEAPSDAAQQVADLREQVELWVRPGFLSRADVLEYARDFRDDDEVPLDDEQLTLLVEDVWQARLAEQGSWPAYTDADRVAAAFAELEANGVVARMNFTCCQNCGVSEIDDERPADRPSSGYVFFHQQDAERLAEEPAQLYLAYGTLDPEQGRVAEQDQAVGERIRAALLAQDLPVEWDGSSAQRISVGPISWRRRLT</sequence>
<keyword evidence="4" id="KW-1185">Reference proteome</keyword>
<dbReference type="RefSeq" id="WP_184803678.1">
    <property type="nucleotide sequence ID" value="NZ_JACHMY010000001.1"/>
</dbReference>
<dbReference type="AlphaFoldDB" id="A0A7W9JF44"/>
<evidence type="ECO:0000256" key="1">
    <source>
        <dbReference type="SAM" id="MobiDB-lite"/>
    </source>
</evidence>
<feature type="compositionally biased region" description="Pro residues" evidence="1">
    <location>
        <begin position="26"/>
        <end position="37"/>
    </location>
</feature>
<proteinExistence type="predicted"/>
<dbReference type="Proteomes" id="UP000549971">
    <property type="component" value="Unassembled WGS sequence"/>
</dbReference>
<dbReference type="EMBL" id="JACHMY010000001">
    <property type="protein sequence ID" value="MBB5840956.1"/>
    <property type="molecule type" value="Genomic_DNA"/>
</dbReference>
<gene>
    <name evidence="3" type="ORF">HDA39_007690</name>
</gene>
<accession>A0A7W9JF44</accession>
<comment type="caution">
    <text evidence="3">The sequence shown here is derived from an EMBL/GenBank/DDBJ whole genome shotgun (WGS) entry which is preliminary data.</text>
</comment>
<feature type="domain" description="DUF6891" evidence="2">
    <location>
        <begin position="45"/>
        <end position="231"/>
    </location>
</feature>
<reference evidence="3 4" key="1">
    <citation type="submission" date="2020-08" db="EMBL/GenBank/DDBJ databases">
        <title>Sequencing the genomes of 1000 actinobacteria strains.</title>
        <authorList>
            <person name="Klenk H.-P."/>
        </authorList>
    </citation>
    <scope>NUCLEOTIDE SEQUENCE [LARGE SCALE GENOMIC DNA]</scope>
    <source>
        <strain evidence="3 4">DSM 28967</strain>
    </source>
</reference>
<dbReference type="InterPro" id="IPR054186">
    <property type="entry name" value="DUF6891"/>
</dbReference>